<protein>
    <recommendedName>
        <fullName evidence="1">F-box associated beta-propeller type 1 domain-containing protein</fullName>
    </recommendedName>
</protein>
<dbReference type="Proteomes" id="UP000434276">
    <property type="component" value="Unassembled WGS sequence"/>
</dbReference>
<organism evidence="3 4">
    <name type="scientific">Arabidopsis thaliana</name>
    <name type="common">Mouse-ear cress</name>
    <dbReference type="NCBI Taxonomy" id="3702"/>
    <lineage>
        <taxon>Eukaryota</taxon>
        <taxon>Viridiplantae</taxon>
        <taxon>Streptophyta</taxon>
        <taxon>Embryophyta</taxon>
        <taxon>Tracheophyta</taxon>
        <taxon>Spermatophyta</taxon>
        <taxon>Magnoliopsida</taxon>
        <taxon>eudicotyledons</taxon>
        <taxon>Gunneridae</taxon>
        <taxon>Pentapetalae</taxon>
        <taxon>rosids</taxon>
        <taxon>malvids</taxon>
        <taxon>Brassicales</taxon>
        <taxon>Brassicaceae</taxon>
        <taxon>Camelineae</taxon>
        <taxon>Arabidopsis</taxon>
    </lineage>
</organism>
<dbReference type="OrthoDB" id="1029684at2759"/>
<evidence type="ECO:0000313" key="2">
    <source>
        <dbReference type="EMBL" id="CAA0382917.1"/>
    </source>
</evidence>
<reference evidence="3 4" key="1">
    <citation type="submission" date="2019-11" db="EMBL/GenBank/DDBJ databases">
        <authorList>
            <person name="Jiao W.-B."/>
            <person name="Schneeberger K."/>
        </authorList>
    </citation>
    <scope>NUCLEOTIDE SEQUENCE [LARGE SCALE GENOMIC DNA]</scope>
    <source>
        <strain evidence="4">cv. An-1</strain>
        <strain evidence="5">cv. C24</strain>
    </source>
</reference>
<name>A0A654F8K2_ARATH</name>
<dbReference type="EMBL" id="CACRSJ010000106">
    <property type="protein sequence ID" value="VYS57856.1"/>
    <property type="molecule type" value="Genomic_DNA"/>
</dbReference>
<dbReference type="ExpressionAtlas" id="A0A654F8K2">
    <property type="expression patterns" value="differential"/>
</dbReference>
<dbReference type="InterPro" id="IPR017451">
    <property type="entry name" value="F-box-assoc_interact_dom"/>
</dbReference>
<evidence type="ECO:0000313" key="3">
    <source>
        <dbReference type="EMBL" id="VYS57856.1"/>
    </source>
</evidence>
<sequence length="202" mass="22633">MIPPGVSFGYSELSVSLKGNTYWLAIVVTETPRTISLLKFDFSIEKSVLVPLPYHSLQSRRFEASSLSVVREEKLSVLLQRDISSKTEIWVTSKIDDTTKVVSWSKILALDLSPHLQIWNDASFLIGEEKKVIMCERLVDVHTSKVMVYIVGENNVVTQVEFGVVEMDGCWAVIFNYVPSLIQIEQAGGNRNIVSGFSNSMT</sequence>
<feature type="domain" description="F-box associated beta-propeller type 1" evidence="1">
    <location>
        <begin position="8"/>
        <end position="184"/>
    </location>
</feature>
<dbReference type="Pfam" id="PF07734">
    <property type="entry name" value="FBA_1"/>
    <property type="match status" value="1"/>
</dbReference>
<evidence type="ECO:0000313" key="5">
    <source>
        <dbReference type="Proteomes" id="UP000434276"/>
    </source>
</evidence>
<evidence type="ECO:0000259" key="1">
    <source>
        <dbReference type="Pfam" id="PF07734"/>
    </source>
</evidence>
<dbReference type="EMBL" id="CACSHJ010000089">
    <property type="protein sequence ID" value="CAA0382917.1"/>
    <property type="molecule type" value="Genomic_DNA"/>
</dbReference>
<accession>A0A654F8K2</accession>
<evidence type="ECO:0000313" key="4">
    <source>
        <dbReference type="Proteomes" id="UP000426265"/>
    </source>
</evidence>
<gene>
    <name evidence="3" type="ORF">AN1_LOCUS13303</name>
    <name evidence="2" type="ORF">C24_LOCUS13137</name>
</gene>
<dbReference type="InterPro" id="IPR006527">
    <property type="entry name" value="F-box-assoc_dom_typ1"/>
</dbReference>
<accession>A0A5S9XF28</accession>
<dbReference type="Proteomes" id="UP000426265">
    <property type="component" value="Unassembled WGS sequence"/>
</dbReference>
<proteinExistence type="predicted"/>
<dbReference type="NCBIfam" id="TIGR01640">
    <property type="entry name" value="F_box_assoc_1"/>
    <property type="match status" value="1"/>
</dbReference>
<dbReference type="AlphaFoldDB" id="A0A654F8K2"/>